<evidence type="ECO:0000313" key="2">
    <source>
        <dbReference type="EMBL" id="MBW0478822.1"/>
    </source>
</evidence>
<keyword evidence="1" id="KW-0472">Membrane</keyword>
<dbReference type="PANTHER" id="PTHR11439:SF463">
    <property type="entry name" value="REVERSE TRANSCRIPTASE TY1_COPIA-TYPE DOMAIN-CONTAINING PROTEIN"/>
    <property type="match status" value="1"/>
</dbReference>
<comment type="caution">
    <text evidence="2">The sequence shown here is derived from an EMBL/GenBank/DDBJ whole genome shotgun (WGS) entry which is preliminary data.</text>
</comment>
<keyword evidence="3" id="KW-1185">Reference proteome</keyword>
<protein>
    <submittedName>
        <fullName evidence="2">Uncharacterized protein</fullName>
    </submittedName>
</protein>
<organism evidence="2 3">
    <name type="scientific">Austropuccinia psidii MF-1</name>
    <dbReference type="NCBI Taxonomy" id="1389203"/>
    <lineage>
        <taxon>Eukaryota</taxon>
        <taxon>Fungi</taxon>
        <taxon>Dikarya</taxon>
        <taxon>Basidiomycota</taxon>
        <taxon>Pucciniomycotina</taxon>
        <taxon>Pucciniomycetes</taxon>
        <taxon>Pucciniales</taxon>
        <taxon>Sphaerophragmiaceae</taxon>
        <taxon>Austropuccinia</taxon>
    </lineage>
</organism>
<dbReference type="EMBL" id="AVOT02005338">
    <property type="protein sequence ID" value="MBW0478822.1"/>
    <property type="molecule type" value="Genomic_DNA"/>
</dbReference>
<evidence type="ECO:0000313" key="3">
    <source>
        <dbReference type="Proteomes" id="UP000765509"/>
    </source>
</evidence>
<dbReference type="AlphaFoldDB" id="A0A9Q3C819"/>
<dbReference type="PANTHER" id="PTHR11439">
    <property type="entry name" value="GAG-POL-RELATED RETROTRANSPOSON"/>
    <property type="match status" value="1"/>
</dbReference>
<gene>
    <name evidence="2" type="ORF">O181_018537</name>
</gene>
<sequence length="94" mass="10909">MAWSEADWGNFWGTRRSVTGFLAIFHGFLILCKMRKRPSVSTSTSEAEYRALCDLTSELLWLKQWCQEARLYLSTEPITVWDDNQSRINTSKGD</sequence>
<dbReference type="Proteomes" id="UP000765509">
    <property type="component" value="Unassembled WGS sequence"/>
</dbReference>
<keyword evidence="1" id="KW-1133">Transmembrane helix</keyword>
<proteinExistence type="predicted"/>
<name>A0A9Q3C819_9BASI</name>
<feature type="transmembrane region" description="Helical" evidence="1">
    <location>
        <begin position="12"/>
        <end position="32"/>
    </location>
</feature>
<keyword evidence="1" id="KW-0812">Transmembrane</keyword>
<reference evidence="2" key="1">
    <citation type="submission" date="2021-03" db="EMBL/GenBank/DDBJ databases">
        <title>Draft genome sequence of rust myrtle Austropuccinia psidii MF-1, a brazilian biotype.</title>
        <authorList>
            <person name="Quecine M.C."/>
            <person name="Pachon D.M.R."/>
            <person name="Bonatelli M.L."/>
            <person name="Correr F.H."/>
            <person name="Franceschini L.M."/>
            <person name="Leite T.F."/>
            <person name="Margarido G.R.A."/>
            <person name="Almeida C.A."/>
            <person name="Ferrarezi J.A."/>
            <person name="Labate C.A."/>
        </authorList>
    </citation>
    <scope>NUCLEOTIDE SEQUENCE</scope>
    <source>
        <strain evidence="2">MF-1</strain>
    </source>
</reference>
<dbReference type="OrthoDB" id="7969581at2759"/>
<dbReference type="CDD" id="cd09272">
    <property type="entry name" value="RNase_HI_RT_Ty1"/>
    <property type="match status" value="1"/>
</dbReference>
<accession>A0A9Q3C819</accession>
<evidence type="ECO:0000256" key="1">
    <source>
        <dbReference type="SAM" id="Phobius"/>
    </source>
</evidence>